<protein>
    <recommendedName>
        <fullName evidence="4 5">Transcription elongation factor Spt5</fullName>
    </recommendedName>
</protein>
<accession>A0A497ERU5</accession>
<evidence type="ECO:0000259" key="8">
    <source>
        <dbReference type="SMART" id="SM00739"/>
    </source>
</evidence>
<comment type="similarity">
    <text evidence="1">Belongs to the SPT5 family.</text>
</comment>
<evidence type="ECO:0000259" key="7">
    <source>
        <dbReference type="SMART" id="SM00738"/>
    </source>
</evidence>
<evidence type="ECO:0000256" key="6">
    <source>
        <dbReference type="SAM" id="MobiDB-lite"/>
    </source>
</evidence>
<dbReference type="GO" id="GO:0006354">
    <property type="term" value="P:DNA-templated transcription elongation"/>
    <property type="evidence" value="ECO:0007669"/>
    <property type="project" value="InterPro"/>
</dbReference>
<comment type="similarity">
    <text evidence="4">Belongs to the archaeal Spt5 family.</text>
</comment>
<dbReference type="EMBL" id="QMQV01000020">
    <property type="protein sequence ID" value="RLE49846.1"/>
    <property type="molecule type" value="Genomic_DNA"/>
</dbReference>
<keyword evidence="3 4" id="KW-0804">Transcription</keyword>
<dbReference type="AlphaFoldDB" id="A0A497ERU5"/>
<evidence type="ECO:0000313" key="10">
    <source>
        <dbReference type="Proteomes" id="UP000278475"/>
    </source>
</evidence>
<dbReference type="CDD" id="cd06091">
    <property type="entry name" value="KOW_NusG"/>
    <property type="match status" value="1"/>
</dbReference>
<dbReference type="SUPFAM" id="SSF50104">
    <property type="entry name" value="Translation proteins SH3-like domain"/>
    <property type="match status" value="1"/>
</dbReference>
<evidence type="ECO:0000256" key="5">
    <source>
        <dbReference type="NCBIfam" id="TIGR00405"/>
    </source>
</evidence>
<dbReference type="Gene3D" id="3.30.70.940">
    <property type="entry name" value="NusG, N-terminal domain"/>
    <property type="match status" value="1"/>
</dbReference>
<dbReference type="InterPro" id="IPR036735">
    <property type="entry name" value="NGN_dom_sf"/>
</dbReference>
<dbReference type="PROSITE" id="PS01108">
    <property type="entry name" value="RIBOSOMAL_L24"/>
    <property type="match status" value="1"/>
</dbReference>
<dbReference type="InterPro" id="IPR006645">
    <property type="entry name" value="NGN-like_dom"/>
</dbReference>
<feature type="region of interest" description="Disordered" evidence="6">
    <location>
        <begin position="154"/>
        <end position="181"/>
    </location>
</feature>
<evidence type="ECO:0000256" key="4">
    <source>
        <dbReference type="HAMAP-Rule" id="MF_00950"/>
    </source>
</evidence>
<organism evidence="9 10">
    <name type="scientific">Thermoproteota archaeon</name>
    <dbReference type="NCBI Taxonomy" id="2056631"/>
    <lineage>
        <taxon>Archaea</taxon>
        <taxon>Thermoproteota</taxon>
    </lineage>
</organism>
<proteinExistence type="inferred from homology"/>
<dbReference type="InterPro" id="IPR005100">
    <property type="entry name" value="NGN-domain"/>
</dbReference>
<dbReference type="NCBIfam" id="TIGR00405">
    <property type="entry name" value="KOW_elon_Spt5"/>
    <property type="match status" value="1"/>
</dbReference>
<dbReference type="GO" id="GO:0005840">
    <property type="term" value="C:ribosome"/>
    <property type="evidence" value="ECO:0007669"/>
    <property type="project" value="InterPro"/>
</dbReference>
<evidence type="ECO:0000313" key="9">
    <source>
        <dbReference type="EMBL" id="RLE49846.1"/>
    </source>
</evidence>
<dbReference type="SMART" id="SM00739">
    <property type="entry name" value="KOW"/>
    <property type="match status" value="1"/>
</dbReference>
<keyword evidence="9" id="KW-0648">Protein biosynthesis</keyword>
<gene>
    <name evidence="4" type="primary">spt5</name>
    <name evidence="9" type="ORF">DRJ31_03405</name>
</gene>
<dbReference type="GO" id="GO:0003746">
    <property type="term" value="F:translation elongation factor activity"/>
    <property type="evidence" value="ECO:0007669"/>
    <property type="project" value="UniProtKB-KW"/>
</dbReference>
<comment type="subunit">
    <text evidence="4">Heterodimer composed of Spt4 and Spt5. Interacts with RNA polymerase (RNAP).</text>
</comment>
<evidence type="ECO:0000256" key="3">
    <source>
        <dbReference type="ARBA" id="ARBA00023163"/>
    </source>
</evidence>
<keyword evidence="2 4" id="KW-0805">Transcription regulation</keyword>
<dbReference type="Pfam" id="PF03439">
    <property type="entry name" value="Spt5-NGN"/>
    <property type="match status" value="1"/>
</dbReference>
<keyword evidence="9" id="KW-0251">Elongation factor</keyword>
<dbReference type="InterPro" id="IPR005825">
    <property type="entry name" value="Ribosomal_uL24_CS"/>
</dbReference>
<feature type="domain" description="NusG-like N-terminal" evidence="7">
    <location>
        <begin position="6"/>
        <end position="90"/>
    </location>
</feature>
<dbReference type="Gene3D" id="2.30.30.30">
    <property type="match status" value="1"/>
</dbReference>
<dbReference type="SMART" id="SM00738">
    <property type="entry name" value="NGN"/>
    <property type="match status" value="1"/>
</dbReference>
<dbReference type="InterPro" id="IPR008991">
    <property type="entry name" value="Translation_prot_SH3-like_sf"/>
</dbReference>
<dbReference type="GO" id="GO:0006355">
    <property type="term" value="P:regulation of DNA-templated transcription"/>
    <property type="evidence" value="ECO:0007669"/>
    <property type="project" value="UniProtKB-UniRule"/>
</dbReference>
<dbReference type="InterPro" id="IPR011590">
    <property type="entry name" value="Spt5_arc"/>
</dbReference>
<comment type="function">
    <text evidence="4">Stimulates transcription elongation.</text>
</comment>
<dbReference type="InterPro" id="IPR005824">
    <property type="entry name" value="KOW"/>
</dbReference>
<dbReference type="Proteomes" id="UP000278475">
    <property type="component" value="Unassembled WGS sequence"/>
</dbReference>
<dbReference type="CDD" id="cd09887">
    <property type="entry name" value="NGN_Arch"/>
    <property type="match status" value="1"/>
</dbReference>
<name>A0A497ERU5_9CREN</name>
<feature type="compositionally biased region" description="Basic and acidic residues" evidence="6">
    <location>
        <begin position="154"/>
        <end position="164"/>
    </location>
</feature>
<dbReference type="HAMAP" id="MF_00950">
    <property type="entry name" value="Spt5_arch"/>
    <property type="match status" value="1"/>
</dbReference>
<sequence length="181" mass="19930">MSASVETRLYAVRTTAGQELNVALLIERRSSTHNIPVKSIVAPDDVKGYVFVEAAGPHVVDLAVSGLKHVKGYVSGKVEFEDVRKLIQPKSVIEELSLGDIVEIVSGPFRGLKAKVTRIERHRSEVTLEPLEVTYTLPITIHAAYLRIVSKAAKEEKSKQKPEETGEESGILSAFRRLKGE</sequence>
<comment type="caution">
    <text evidence="9">The sequence shown here is derived from an EMBL/GenBank/DDBJ whole genome shotgun (WGS) entry which is preliminary data.</text>
</comment>
<feature type="domain" description="KOW" evidence="8">
    <location>
        <begin position="95"/>
        <end position="122"/>
    </location>
</feature>
<dbReference type="InterPro" id="IPR014722">
    <property type="entry name" value="Rib_uL2_dom2"/>
</dbReference>
<dbReference type="Pfam" id="PF00467">
    <property type="entry name" value="KOW"/>
    <property type="match status" value="1"/>
</dbReference>
<evidence type="ECO:0000256" key="2">
    <source>
        <dbReference type="ARBA" id="ARBA00023015"/>
    </source>
</evidence>
<dbReference type="GO" id="GO:0003735">
    <property type="term" value="F:structural constituent of ribosome"/>
    <property type="evidence" value="ECO:0007669"/>
    <property type="project" value="InterPro"/>
</dbReference>
<evidence type="ECO:0000256" key="1">
    <source>
        <dbReference type="ARBA" id="ARBA00006956"/>
    </source>
</evidence>
<reference evidence="9 10" key="1">
    <citation type="submission" date="2018-06" db="EMBL/GenBank/DDBJ databases">
        <title>Extensive metabolic versatility and redundancy in microbially diverse, dynamic hydrothermal sediments.</title>
        <authorList>
            <person name="Dombrowski N."/>
            <person name="Teske A."/>
            <person name="Baker B.J."/>
        </authorList>
    </citation>
    <scope>NUCLEOTIDE SEQUENCE [LARGE SCALE GENOMIC DNA]</scope>
    <source>
        <strain evidence="9">B66_G16</strain>
    </source>
</reference>